<dbReference type="SUPFAM" id="SSF75304">
    <property type="entry name" value="Amidase signature (AS) enzymes"/>
    <property type="match status" value="1"/>
</dbReference>
<organism evidence="3 4">
    <name type="scientific">Alterisphingorhabdus coralli</name>
    <dbReference type="NCBI Taxonomy" id="3071408"/>
    <lineage>
        <taxon>Bacteria</taxon>
        <taxon>Pseudomonadati</taxon>
        <taxon>Pseudomonadota</taxon>
        <taxon>Alphaproteobacteria</taxon>
        <taxon>Sphingomonadales</taxon>
        <taxon>Sphingomonadaceae</taxon>
        <taxon>Alterisphingorhabdus (ex Yan et al. 2024)</taxon>
    </lineage>
</organism>
<dbReference type="InterPro" id="IPR036928">
    <property type="entry name" value="AS_sf"/>
</dbReference>
<dbReference type="RefSeq" id="WP_317082239.1">
    <property type="nucleotide sequence ID" value="NZ_CP136594.1"/>
</dbReference>
<gene>
    <name evidence="3" type="ORF">RB602_01315</name>
</gene>
<evidence type="ECO:0000259" key="2">
    <source>
        <dbReference type="Pfam" id="PF01425"/>
    </source>
</evidence>
<feature type="domain" description="Amidase" evidence="2">
    <location>
        <begin position="10"/>
        <end position="375"/>
    </location>
</feature>
<name>A0AA97F6Q7_9SPHN</name>
<dbReference type="AlphaFoldDB" id="A0AA97F6Q7"/>
<reference evidence="3 4" key="1">
    <citation type="submission" date="2023-10" db="EMBL/GenBank/DDBJ databases">
        <title>Complete genome sequence of a Sphingomonadaceae bacterium.</title>
        <authorList>
            <person name="Yan C."/>
        </authorList>
    </citation>
    <scope>NUCLEOTIDE SEQUENCE [LARGE SCALE GENOMIC DNA]</scope>
    <source>
        <strain evidence="3 4">SCSIO 66989</strain>
    </source>
</reference>
<evidence type="ECO:0000313" key="4">
    <source>
        <dbReference type="Proteomes" id="UP001302429"/>
    </source>
</evidence>
<keyword evidence="4" id="KW-1185">Reference proteome</keyword>
<dbReference type="InterPro" id="IPR023631">
    <property type="entry name" value="Amidase_dom"/>
</dbReference>
<dbReference type="EMBL" id="CP136594">
    <property type="protein sequence ID" value="WOE75384.1"/>
    <property type="molecule type" value="Genomic_DNA"/>
</dbReference>
<proteinExistence type="inferred from homology"/>
<comment type="similarity">
    <text evidence="1">Belongs to the amidase family.</text>
</comment>
<dbReference type="InterPro" id="IPR000120">
    <property type="entry name" value="Amidase"/>
</dbReference>
<sequence>MIDWASLEAANAALNAFTDFDRKARGGDGPLADLTVGVKANIAVQDMPWTAGLDAFRDRTAERDAEVVCRLRHAGAAIIGMLNMEEAALGAKTDNPWFGATQNPHKPGYTPGGSSGGSGAAVAAGLCDIALGTDTMGSVRIPAAYCGVYGFKPARGALSQDGLEIVDASLDGIGPLARSLETLERAARVMMDFAEPQAIENIALLDNLGGVECQPGVLSAYRKAADFLEAQSSFALPYALTRIRFAGFILSTLGLSKELHAELSAGGTGLSDTLKKLISYGTKRSEDDLAEDKAILQETSDAMIAIVAEHGAILLPTAPQTAFPHAQPAPANQAVFTCLANISGLPAISIPAGLDTNGLPLAVQLIGEAGNEAGLFALAHKLDAYLAGYNRPKVFWDKQQKK</sequence>
<accession>A0AA97F6Q7</accession>
<dbReference type="Gene3D" id="3.90.1300.10">
    <property type="entry name" value="Amidase signature (AS) domain"/>
    <property type="match status" value="1"/>
</dbReference>
<protein>
    <submittedName>
        <fullName evidence="3">Amidase</fullName>
    </submittedName>
</protein>
<evidence type="ECO:0000256" key="1">
    <source>
        <dbReference type="ARBA" id="ARBA00009199"/>
    </source>
</evidence>
<dbReference type="PANTHER" id="PTHR11895:SF7">
    <property type="entry name" value="GLUTAMYL-TRNA(GLN) AMIDOTRANSFERASE SUBUNIT A, MITOCHONDRIAL"/>
    <property type="match status" value="1"/>
</dbReference>
<dbReference type="GO" id="GO:0003824">
    <property type="term" value="F:catalytic activity"/>
    <property type="evidence" value="ECO:0007669"/>
    <property type="project" value="InterPro"/>
</dbReference>
<dbReference type="Pfam" id="PF01425">
    <property type="entry name" value="Amidase"/>
    <property type="match status" value="1"/>
</dbReference>
<evidence type="ECO:0000313" key="3">
    <source>
        <dbReference type="EMBL" id="WOE75384.1"/>
    </source>
</evidence>
<dbReference type="Proteomes" id="UP001302429">
    <property type="component" value="Chromosome"/>
</dbReference>
<dbReference type="KEGG" id="acoa:RB602_01315"/>
<dbReference type="PANTHER" id="PTHR11895">
    <property type="entry name" value="TRANSAMIDASE"/>
    <property type="match status" value="1"/>
</dbReference>